<dbReference type="Gene3D" id="3.30.565.10">
    <property type="entry name" value="Histidine kinase-like ATPase, C-terminal domain"/>
    <property type="match status" value="1"/>
</dbReference>
<keyword evidence="1" id="KW-0472">Membrane</keyword>
<dbReference type="SMART" id="SM00387">
    <property type="entry name" value="HATPase_c"/>
    <property type="match status" value="1"/>
</dbReference>
<protein>
    <recommendedName>
        <fullName evidence="2">Histidine kinase/HSP90-like ATPase domain-containing protein</fullName>
    </recommendedName>
</protein>
<dbReference type="Pfam" id="PF02518">
    <property type="entry name" value="HATPase_c"/>
    <property type="match status" value="1"/>
</dbReference>
<evidence type="ECO:0000313" key="3">
    <source>
        <dbReference type="EMBL" id="GLH72082.1"/>
    </source>
</evidence>
<evidence type="ECO:0000259" key="2">
    <source>
        <dbReference type="SMART" id="SM00387"/>
    </source>
</evidence>
<keyword evidence="4" id="KW-1185">Reference proteome</keyword>
<dbReference type="PANTHER" id="PTHR34220">
    <property type="entry name" value="SENSOR HISTIDINE KINASE YPDA"/>
    <property type="match status" value="1"/>
</dbReference>
<keyword evidence="1" id="KW-0812">Transmembrane</keyword>
<gene>
    <name evidence="3" type="ORF">GETHLI_05840</name>
</gene>
<evidence type="ECO:0000313" key="4">
    <source>
        <dbReference type="Proteomes" id="UP001165069"/>
    </source>
</evidence>
<dbReference type="RefSeq" id="WP_285570074.1">
    <property type="nucleotide sequence ID" value="NZ_BSDE01000001.1"/>
</dbReference>
<keyword evidence="1" id="KW-1133">Transmembrane helix</keyword>
<sequence length="368" mass="40507">MILRDALQALSRRSRRPLILGLIGGMSLFNFGMLALSLVVQRLSPHSIATPPIILNARMVSTTLLGCVFLFIISPFGWQWTGDARRMARPARGILQACALHAMHALASLSIGWPNVRRYLEFATASAQSKGPHLYPIMLLGLLMGFGFTVVISFALAFWEAKNAEKAEALRHSEEARWNLLKAQMSPHVLLNSLNGLAELVREDTEAAVKGMRDLAEIYRQLLALGETPSIPLGEERKLLSRYLDVEKLRLGEALRVEWDWDPALDALPAMPLLLQPLVENAIKHGVAADPQGGLIRVSGRREGASLVLTVSNTGQHPSPSKSKGTGIGLRNLKSRLELAYGTRASFDLVRESPWTRAILTLPLEEKP</sequence>
<feature type="transmembrane region" description="Helical" evidence="1">
    <location>
        <begin position="18"/>
        <end position="40"/>
    </location>
</feature>
<name>A0ABQ5QB82_9BACT</name>
<feature type="transmembrane region" description="Helical" evidence="1">
    <location>
        <begin position="60"/>
        <end position="81"/>
    </location>
</feature>
<dbReference type="Pfam" id="PF06580">
    <property type="entry name" value="His_kinase"/>
    <property type="match status" value="1"/>
</dbReference>
<feature type="domain" description="Histidine kinase/HSP90-like ATPase" evidence="2">
    <location>
        <begin position="266"/>
        <end position="366"/>
    </location>
</feature>
<feature type="transmembrane region" description="Helical" evidence="1">
    <location>
        <begin position="133"/>
        <end position="159"/>
    </location>
</feature>
<dbReference type="InterPro" id="IPR050640">
    <property type="entry name" value="Bact_2-comp_sensor_kinase"/>
</dbReference>
<organism evidence="3 4">
    <name type="scientific">Geothrix limicola</name>
    <dbReference type="NCBI Taxonomy" id="2927978"/>
    <lineage>
        <taxon>Bacteria</taxon>
        <taxon>Pseudomonadati</taxon>
        <taxon>Acidobacteriota</taxon>
        <taxon>Holophagae</taxon>
        <taxon>Holophagales</taxon>
        <taxon>Holophagaceae</taxon>
        <taxon>Geothrix</taxon>
    </lineage>
</organism>
<proteinExistence type="predicted"/>
<dbReference type="InterPro" id="IPR036890">
    <property type="entry name" value="HATPase_C_sf"/>
</dbReference>
<dbReference type="InterPro" id="IPR003594">
    <property type="entry name" value="HATPase_dom"/>
</dbReference>
<dbReference type="SUPFAM" id="SSF55874">
    <property type="entry name" value="ATPase domain of HSP90 chaperone/DNA topoisomerase II/histidine kinase"/>
    <property type="match status" value="1"/>
</dbReference>
<evidence type="ECO:0000256" key="1">
    <source>
        <dbReference type="SAM" id="Phobius"/>
    </source>
</evidence>
<feature type="transmembrane region" description="Helical" evidence="1">
    <location>
        <begin position="93"/>
        <end position="113"/>
    </location>
</feature>
<dbReference type="InterPro" id="IPR010559">
    <property type="entry name" value="Sig_transdc_His_kin_internal"/>
</dbReference>
<dbReference type="PANTHER" id="PTHR34220:SF7">
    <property type="entry name" value="SENSOR HISTIDINE KINASE YPDA"/>
    <property type="match status" value="1"/>
</dbReference>
<dbReference type="EMBL" id="BSDE01000001">
    <property type="protein sequence ID" value="GLH72082.1"/>
    <property type="molecule type" value="Genomic_DNA"/>
</dbReference>
<dbReference type="Proteomes" id="UP001165069">
    <property type="component" value="Unassembled WGS sequence"/>
</dbReference>
<comment type="caution">
    <text evidence="3">The sequence shown here is derived from an EMBL/GenBank/DDBJ whole genome shotgun (WGS) entry which is preliminary data.</text>
</comment>
<accession>A0ABQ5QB82</accession>
<reference evidence="3 4" key="1">
    <citation type="journal article" date="2023" name="Antonie Van Leeuwenhoek">
        <title>Mesoterricola silvestris gen. nov., sp. nov., Mesoterricola sediminis sp. nov., Geothrix oryzae sp. nov., Geothrix edaphica sp. nov., Geothrix rubra sp. nov., and Geothrix limicola sp. nov., six novel members of Acidobacteriota isolated from soils.</title>
        <authorList>
            <person name="Itoh H."/>
            <person name="Sugisawa Y."/>
            <person name="Mise K."/>
            <person name="Xu Z."/>
            <person name="Kuniyasu M."/>
            <person name="Ushijima N."/>
            <person name="Kawano K."/>
            <person name="Kobayashi E."/>
            <person name="Shiratori Y."/>
            <person name="Masuda Y."/>
            <person name="Senoo K."/>
        </authorList>
    </citation>
    <scope>NUCLEOTIDE SEQUENCE [LARGE SCALE GENOMIC DNA]</scope>
    <source>
        <strain evidence="3 4">Red804</strain>
    </source>
</reference>